<dbReference type="Pfam" id="PF01555">
    <property type="entry name" value="N6_N4_Mtase"/>
    <property type="match status" value="1"/>
</dbReference>
<organism evidence="5 6">
    <name type="scientific">Pseudokineococcus basanitobsidens</name>
    <dbReference type="NCBI Taxonomy" id="1926649"/>
    <lineage>
        <taxon>Bacteria</taxon>
        <taxon>Bacillati</taxon>
        <taxon>Actinomycetota</taxon>
        <taxon>Actinomycetes</taxon>
        <taxon>Kineosporiales</taxon>
        <taxon>Kineosporiaceae</taxon>
        <taxon>Pseudokineococcus</taxon>
    </lineage>
</organism>
<dbReference type="EC" id="2.1.1.-" evidence="5"/>
<dbReference type="PRINTS" id="PR00508">
    <property type="entry name" value="S21N4MTFRASE"/>
</dbReference>
<dbReference type="Proteomes" id="UP001387100">
    <property type="component" value="Unassembled WGS sequence"/>
</dbReference>
<evidence type="ECO:0000256" key="3">
    <source>
        <dbReference type="SAM" id="MobiDB-lite"/>
    </source>
</evidence>
<dbReference type="Gene3D" id="3.40.50.150">
    <property type="entry name" value="Vaccinia Virus protein VP39"/>
    <property type="match status" value="1"/>
</dbReference>
<name>A0ABU8RGZ9_9ACTN</name>
<gene>
    <name evidence="5" type="ORF">WDZ17_03210</name>
</gene>
<evidence type="ECO:0000256" key="2">
    <source>
        <dbReference type="ARBA" id="ARBA00022679"/>
    </source>
</evidence>
<dbReference type="InterPro" id="IPR001091">
    <property type="entry name" value="RM_Methyltransferase"/>
</dbReference>
<evidence type="ECO:0000259" key="4">
    <source>
        <dbReference type="Pfam" id="PF01555"/>
    </source>
</evidence>
<dbReference type="SUPFAM" id="SSF53335">
    <property type="entry name" value="S-adenosyl-L-methionine-dependent methyltransferases"/>
    <property type="match status" value="1"/>
</dbReference>
<keyword evidence="2 5" id="KW-0808">Transferase</keyword>
<dbReference type="GO" id="GO:0032259">
    <property type="term" value="P:methylation"/>
    <property type="evidence" value="ECO:0007669"/>
    <property type="project" value="UniProtKB-KW"/>
</dbReference>
<evidence type="ECO:0000256" key="1">
    <source>
        <dbReference type="ARBA" id="ARBA00022603"/>
    </source>
</evidence>
<evidence type="ECO:0000313" key="5">
    <source>
        <dbReference type="EMBL" id="MEJ5944303.1"/>
    </source>
</evidence>
<feature type="region of interest" description="Disordered" evidence="3">
    <location>
        <begin position="599"/>
        <end position="622"/>
    </location>
</feature>
<comment type="caution">
    <text evidence="5">The sequence shown here is derived from an EMBL/GenBank/DDBJ whole genome shotgun (WGS) entry which is preliminary data.</text>
</comment>
<dbReference type="InterPro" id="IPR002941">
    <property type="entry name" value="DNA_methylase_N4/N6"/>
</dbReference>
<feature type="compositionally biased region" description="Basic and acidic residues" evidence="3">
    <location>
        <begin position="320"/>
        <end position="330"/>
    </location>
</feature>
<evidence type="ECO:0000313" key="6">
    <source>
        <dbReference type="Proteomes" id="UP001387100"/>
    </source>
</evidence>
<feature type="region of interest" description="Disordered" evidence="3">
    <location>
        <begin position="320"/>
        <end position="357"/>
    </location>
</feature>
<proteinExistence type="predicted"/>
<feature type="region of interest" description="Disordered" evidence="3">
    <location>
        <begin position="1"/>
        <end position="37"/>
    </location>
</feature>
<sequence length="905" mass="101073">MPPRRRTDTPTGPVPVESFEHDAKRSNIPTADGRDFVDETVQAPRVLGVDRDTALDPQLVWRGKDEQDERLEVQAPPLYIQEKVDPRALVEELRRASATPAAEAPASLFDDFDGLEGFEAVEYYRHEANWSNRMILGDSLEVMASLAEREDLRGQVQCIYIDPPYGIKFQSNWQASTSKRDVKDGKLSDATREVEQIKAFRDTWELGIHSYLGYLRDRLTMARELLTDSGSVFVQIGDENAHTVRALLDEAFGRANFVSEITYVTTSGRSAQHLDQVSDRILWYAKDIDRSKVRHLWRSRSQKTLDEQYTMVDLADGTWRRSTREERRGEQPYPAASLRFMPDNMSSSGASSEGSQPVTVNGEVYSLPPNTHWKTHAEGMAQLARARRLVPVGRRLRYKRLMDDFPWGRYTNHWEDTVISGYNDAKVYVVQTLAKVIERCLLMTTDPGDLVLDPTCGSGTTATVAEQWGRRWITIDTSRVALALARQRIMGAQYPYYLLADSPAGRAKEAELTGERPPATTATGDLRQGFVYERVPHVTLKSIANNPDIREGMSRAEIDAAIARHAESETLYDRPYTDPKRVRVAGRFTVESLSPHRSVSFDREMDERPDSEATSDAGADVVDDRPSYERTVIDNLRTAGVQNGRKNERLLFESLEPHPGVAVQAVGTRRDADEATPQRIAVALGPEYGTVSPELVKQAAREALQGNGHDLLLVLGFSFDAGTLGTVDEFRPEAVTDESGDFATVAAERRLGRLPILLVRMNTDLAMGDELLKKTGAGNLFTVFGEPDVAVERDGDRVVVEIRGVDVYNPTTGEVRSDEPDSIALWMLDTDYDGESFFVRHAYFCGAGDPYARLKRSLKADVDEAAWESLNSTRSRPFPVPSTGRIAVKAINDYGDEVLTALSVT</sequence>
<protein>
    <submittedName>
        <fullName evidence="5">Site-specific DNA-methyltransferase</fullName>
        <ecNumber evidence="5">2.1.1.-</ecNumber>
    </submittedName>
</protein>
<keyword evidence="6" id="KW-1185">Reference proteome</keyword>
<dbReference type="PANTHER" id="PTHR13370:SF16">
    <property type="entry name" value="SITE-SPECIFIC DNA-METHYLTRANSFERASE (ADENINE-SPECIFIC)"/>
    <property type="match status" value="1"/>
</dbReference>
<dbReference type="RefSeq" id="WP_339573692.1">
    <property type="nucleotide sequence ID" value="NZ_JBBIAA010000002.1"/>
</dbReference>
<keyword evidence="1 5" id="KW-0489">Methyltransferase</keyword>
<feature type="domain" description="DNA methylase N-4/N-6" evidence="4">
    <location>
        <begin position="156"/>
        <end position="485"/>
    </location>
</feature>
<dbReference type="EMBL" id="JBBIAA010000002">
    <property type="protein sequence ID" value="MEJ5944303.1"/>
    <property type="molecule type" value="Genomic_DNA"/>
</dbReference>
<feature type="compositionally biased region" description="Basic and acidic residues" evidence="3">
    <location>
        <begin position="599"/>
        <end position="611"/>
    </location>
</feature>
<dbReference type="PANTHER" id="PTHR13370">
    <property type="entry name" value="RNA METHYLASE-RELATED"/>
    <property type="match status" value="1"/>
</dbReference>
<accession>A0ABU8RGZ9</accession>
<dbReference type="InterPro" id="IPR029063">
    <property type="entry name" value="SAM-dependent_MTases_sf"/>
</dbReference>
<feature type="compositionally biased region" description="Low complexity" evidence="3">
    <location>
        <begin position="346"/>
        <end position="355"/>
    </location>
</feature>
<dbReference type="GO" id="GO:0008168">
    <property type="term" value="F:methyltransferase activity"/>
    <property type="evidence" value="ECO:0007669"/>
    <property type="project" value="UniProtKB-KW"/>
</dbReference>
<reference evidence="5 6" key="1">
    <citation type="journal article" date="2017" name="Int. J. Syst. Evol. Microbiol.">
        <title>Pseudokineococcus basanitobsidens sp. nov., isolated from volcanic rock.</title>
        <authorList>
            <person name="Lee D.W."/>
            <person name="Park M.Y."/>
            <person name="Kim J.J."/>
            <person name="Kim B.S."/>
        </authorList>
    </citation>
    <scope>NUCLEOTIDE SEQUENCE [LARGE SCALE GENOMIC DNA]</scope>
    <source>
        <strain evidence="5 6">DSM 103726</strain>
    </source>
</reference>